<organism evidence="2 3">
    <name type="scientific">Gigaspora rosea</name>
    <dbReference type="NCBI Taxonomy" id="44941"/>
    <lineage>
        <taxon>Eukaryota</taxon>
        <taxon>Fungi</taxon>
        <taxon>Fungi incertae sedis</taxon>
        <taxon>Mucoromycota</taxon>
        <taxon>Glomeromycotina</taxon>
        <taxon>Glomeromycetes</taxon>
        <taxon>Diversisporales</taxon>
        <taxon>Gigasporaceae</taxon>
        <taxon>Gigaspora</taxon>
    </lineage>
</organism>
<protein>
    <recommendedName>
        <fullName evidence="1">BTB domain-containing protein</fullName>
    </recommendedName>
</protein>
<dbReference type="InterPro" id="IPR000210">
    <property type="entry name" value="BTB/POZ_dom"/>
</dbReference>
<dbReference type="AlphaFoldDB" id="A0A397VWN3"/>
<evidence type="ECO:0000313" key="3">
    <source>
        <dbReference type="Proteomes" id="UP000266673"/>
    </source>
</evidence>
<accession>A0A397VWN3</accession>
<dbReference type="PROSITE" id="PS50097">
    <property type="entry name" value="BTB"/>
    <property type="match status" value="1"/>
</dbReference>
<evidence type="ECO:0000259" key="1">
    <source>
        <dbReference type="PROSITE" id="PS50097"/>
    </source>
</evidence>
<dbReference type="SUPFAM" id="SSF54695">
    <property type="entry name" value="POZ domain"/>
    <property type="match status" value="1"/>
</dbReference>
<dbReference type="SMART" id="SM00225">
    <property type="entry name" value="BTB"/>
    <property type="match status" value="1"/>
</dbReference>
<proteinExistence type="predicted"/>
<dbReference type="Proteomes" id="UP000266673">
    <property type="component" value="Unassembled WGS sequence"/>
</dbReference>
<dbReference type="InterPro" id="IPR011333">
    <property type="entry name" value="SKP1/BTB/POZ_sf"/>
</dbReference>
<dbReference type="PANTHER" id="PTHR46306">
    <property type="entry name" value="BTB/POZ DOMAIN-CONTAINING PROTEIN 9"/>
    <property type="match status" value="1"/>
</dbReference>
<evidence type="ECO:0000313" key="2">
    <source>
        <dbReference type="EMBL" id="RIB24383.1"/>
    </source>
</evidence>
<dbReference type="InterPro" id="IPR052407">
    <property type="entry name" value="BTB_POZ_domain_cont_9"/>
</dbReference>
<feature type="domain" description="BTB" evidence="1">
    <location>
        <begin position="23"/>
        <end position="95"/>
    </location>
</feature>
<dbReference type="CDD" id="cd18186">
    <property type="entry name" value="BTB_POZ_ZBTB_KLHL-like"/>
    <property type="match status" value="1"/>
</dbReference>
<name>A0A397VWN3_9GLOM</name>
<dbReference type="GO" id="GO:0005737">
    <property type="term" value="C:cytoplasm"/>
    <property type="evidence" value="ECO:0007669"/>
    <property type="project" value="TreeGrafter"/>
</dbReference>
<comment type="caution">
    <text evidence="2">The sequence shown here is derived from an EMBL/GenBank/DDBJ whole genome shotgun (WGS) entry which is preliminary data.</text>
</comment>
<gene>
    <name evidence="2" type="ORF">C2G38_683723</name>
</gene>
<dbReference type="Pfam" id="PF00651">
    <property type="entry name" value="BTB"/>
    <property type="match status" value="1"/>
</dbReference>
<keyword evidence="3" id="KW-1185">Reference proteome</keyword>
<dbReference type="PANTHER" id="PTHR46306:SF1">
    <property type="entry name" value="BTB_POZ DOMAIN-CONTAINING PROTEIN 9"/>
    <property type="match status" value="1"/>
</dbReference>
<reference evidence="2 3" key="1">
    <citation type="submission" date="2018-06" db="EMBL/GenBank/DDBJ databases">
        <title>Comparative genomics reveals the genomic features of Rhizophagus irregularis, R. cerebriforme, R. diaphanum and Gigaspora rosea, and their symbiotic lifestyle signature.</title>
        <authorList>
            <person name="Morin E."/>
            <person name="San Clemente H."/>
            <person name="Chen E.C.H."/>
            <person name="De La Providencia I."/>
            <person name="Hainaut M."/>
            <person name="Kuo A."/>
            <person name="Kohler A."/>
            <person name="Murat C."/>
            <person name="Tang N."/>
            <person name="Roy S."/>
            <person name="Loubradou J."/>
            <person name="Henrissat B."/>
            <person name="Grigoriev I.V."/>
            <person name="Corradi N."/>
            <person name="Roux C."/>
            <person name="Martin F.M."/>
        </authorList>
    </citation>
    <scope>NUCLEOTIDE SEQUENCE [LARGE SCALE GENOMIC DNA]</scope>
    <source>
        <strain evidence="2 3">DAOM 194757</strain>
    </source>
</reference>
<dbReference type="Gene3D" id="3.30.710.10">
    <property type="entry name" value="Potassium Channel Kv1.1, Chain A"/>
    <property type="match status" value="1"/>
</dbReference>
<dbReference type="EMBL" id="QKWP01000219">
    <property type="protein sequence ID" value="RIB24383.1"/>
    <property type="molecule type" value="Genomic_DNA"/>
</dbReference>
<sequence>MATKFFEKLSNHYLELLYDKEDFNVIIKIAESSNTRIFQAHSNILRYRSLYFRNKLAKICKDNNNIKTINLNHITTEQFEVIIKYIYGGVILQQDAPFIFDLLIAANEFLLEELTTFLEKYLIEEKSHWLRLHFTQIYQKSFQNNQFKNL</sequence>